<dbReference type="RefSeq" id="YP_010050802.1">
    <property type="nucleotide sequence ID" value="NC_054434.1"/>
</dbReference>
<protein>
    <submittedName>
        <fullName evidence="1">Head-to-tail connector complex protein</fullName>
    </submittedName>
</protein>
<dbReference type="GeneID" id="63911538"/>
<accession>A0A385D1C5</accession>
<evidence type="ECO:0000313" key="1">
    <source>
        <dbReference type="EMBL" id="AXQ51849.1"/>
    </source>
</evidence>
<name>A0A385D1C5_9CAUD</name>
<evidence type="ECO:0000313" key="2">
    <source>
        <dbReference type="Proteomes" id="UP000264051"/>
    </source>
</evidence>
<dbReference type="Proteomes" id="UP000264051">
    <property type="component" value="Segment"/>
</dbReference>
<proteinExistence type="predicted"/>
<organism evidence="1 2">
    <name type="scientific">Gordonia phage Catfish</name>
    <dbReference type="NCBI Taxonomy" id="2301538"/>
    <lineage>
        <taxon>Viruses</taxon>
        <taxon>Duplodnaviria</taxon>
        <taxon>Heunggongvirae</taxon>
        <taxon>Uroviricota</taxon>
        <taxon>Caudoviricetes</taxon>
        <taxon>Ruthgordonvirinae</taxon>
        <taxon>Catfishvirus</taxon>
        <taxon>Catfishvirus catfish</taxon>
    </lineage>
</organism>
<dbReference type="KEGG" id="vg:63911538"/>
<sequence length="117" mass="12824">MLSYTTRIVIVKPGRTSDRYSDDILDWTPEAVTRIEVERGVSLQPTSQAEGNDRRTLLTSGWLLATPAGMDLPLEAVDRIEFGGRTVEVTGEVARFPHPIIRGGVHHVEAQLTAVTG</sequence>
<gene>
    <name evidence="1" type="primary">12</name>
    <name evidence="1" type="ORF">SEA_CATFISH_12</name>
</gene>
<dbReference type="EMBL" id="MH697580">
    <property type="protein sequence ID" value="AXQ51849.1"/>
    <property type="molecule type" value="Genomic_DNA"/>
</dbReference>
<reference evidence="2" key="1">
    <citation type="submission" date="2018-07" db="EMBL/GenBank/DDBJ databases">
        <authorList>
            <person name="Byford A.D."/>
            <person name="Nguyen L.Q."/>
            <person name="Alvarez I.A."/>
            <person name="Bhandari M."/>
            <person name="Desselle J.R."/>
            <person name="Duong Q.-N.N."/>
            <person name="Dupree A.F."/>
            <person name="Feroben K.E."/>
            <person name="Garrison M.E."/>
            <person name="Higginbotham J.L."/>
            <person name="Hunter C.W."/>
            <person name="Knight B.A."/>
            <person name="Lee J.A."/>
            <person name="Lewis I.C."/>
            <person name="Long E.L."/>
            <person name="Rimal A."/>
            <person name="Sinnasone S."/>
            <person name="Tandukar J."/>
            <person name="Willis C.E."/>
            <person name="Nguyen A.V."/>
            <person name="Hancock A.M."/>
            <person name="Dicus A.P."/>
            <person name="Gallien G.E."/>
            <person name="Weidemeier A.M.D."/>
            <person name="Gissendanner C.R."/>
            <person name="Findley A.M."/>
            <person name="Bollivar D.W."/>
            <person name="Garlena R.A."/>
            <person name="Russell D.A."/>
            <person name="Pope W.H."/>
            <person name="Jacobs-Sera D."/>
            <person name="Hatfull G.F."/>
        </authorList>
    </citation>
    <scope>NUCLEOTIDE SEQUENCE [LARGE SCALE GENOMIC DNA]</scope>
</reference>
<keyword evidence="2" id="KW-1185">Reference proteome</keyword>